<proteinExistence type="predicted"/>
<dbReference type="PROSITE" id="PS50053">
    <property type="entry name" value="UBIQUITIN_2"/>
    <property type="match status" value="1"/>
</dbReference>
<protein>
    <submittedName>
        <fullName evidence="4">Uncharacterized protein LOC104715878</fullName>
    </submittedName>
</protein>
<name>A0ABM0TUA7_CAMSA</name>
<evidence type="ECO:0000313" key="3">
    <source>
        <dbReference type="Proteomes" id="UP000694864"/>
    </source>
</evidence>
<reference evidence="3" key="1">
    <citation type="journal article" date="2014" name="Nat. Commun.">
        <title>The emerging biofuel crop Camelina sativa retains a highly undifferentiated hexaploid genome structure.</title>
        <authorList>
            <person name="Kagale S."/>
            <person name="Koh C."/>
            <person name="Nixon J."/>
            <person name="Bollina V."/>
            <person name="Clarke W.E."/>
            <person name="Tuteja R."/>
            <person name="Spillane C."/>
            <person name="Robinson S.J."/>
            <person name="Links M.G."/>
            <person name="Clarke C."/>
            <person name="Higgins E.E."/>
            <person name="Huebert T."/>
            <person name="Sharpe A.G."/>
            <person name="Parkin I.A."/>
        </authorList>
    </citation>
    <scope>NUCLEOTIDE SEQUENCE [LARGE SCALE GENOMIC DNA]</scope>
    <source>
        <strain evidence="3">cv. DH55</strain>
    </source>
</reference>
<dbReference type="RefSeq" id="XP_010431551.1">
    <property type="nucleotide sequence ID" value="XM_010433249.1"/>
</dbReference>
<evidence type="ECO:0000256" key="1">
    <source>
        <dbReference type="SAM" id="MobiDB-lite"/>
    </source>
</evidence>
<dbReference type="PANTHER" id="PTHR10621:SF38">
    <property type="entry name" value="UBIQUITIN DOMAIN-CONTAINING PROTEIN 7SL RNA1-RELATED"/>
    <property type="match status" value="1"/>
</dbReference>
<keyword evidence="3" id="KW-1185">Reference proteome</keyword>
<evidence type="ECO:0000313" key="4">
    <source>
        <dbReference type="RefSeq" id="XP_010431551.1"/>
    </source>
</evidence>
<gene>
    <name evidence="4" type="primary">LOC104715878</name>
</gene>
<feature type="compositionally biased region" description="Polar residues" evidence="1">
    <location>
        <begin position="74"/>
        <end position="91"/>
    </location>
</feature>
<dbReference type="SUPFAM" id="SSF54236">
    <property type="entry name" value="Ubiquitin-like"/>
    <property type="match status" value="1"/>
</dbReference>
<accession>A0ABM0TUA7</accession>
<dbReference type="SMART" id="SM00213">
    <property type="entry name" value="UBQ"/>
    <property type="match status" value="1"/>
</dbReference>
<dbReference type="Proteomes" id="UP000694864">
    <property type="component" value="Chromosome 2"/>
</dbReference>
<reference evidence="4" key="2">
    <citation type="submission" date="2025-08" db="UniProtKB">
        <authorList>
            <consortium name="RefSeq"/>
        </authorList>
    </citation>
    <scope>IDENTIFICATION</scope>
    <source>
        <tissue evidence="4">Leaf</tissue>
    </source>
</reference>
<dbReference type="Gene3D" id="3.10.20.90">
    <property type="entry name" value="Phosphatidylinositol 3-kinase Catalytic Subunit, Chain A, domain 1"/>
    <property type="match status" value="1"/>
</dbReference>
<organism evidence="3 4">
    <name type="scientific">Camelina sativa</name>
    <name type="common">False flax</name>
    <name type="synonym">Myagrum sativum</name>
    <dbReference type="NCBI Taxonomy" id="90675"/>
    <lineage>
        <taxon>Eukaryota</taxon>
        <taxon>Viridiplantae</taxon>
        <taxon>Streptophyta</taxon>
        <taxon>Embryophyta</taxon>
        <taxon>Tracheophyta</taxon>
        <taxon>Spermatophyta</taxon>
        <taxon>Magnoliopsida</taxon>
        <taxon>eudicotyledons</taxon>
        <taxon>Gunneridae</taxon>
        <taxon>Pentapetalae</taxon>
        <taxon>rosids</taxon>
        <taxon>malvids</taxon>
        <taxon>Brassicales</taxon>
        <taxon>Brassicaceae</taxon>
        <taxon>Camelineae</taxon>
        <taxon>Camelina</taxon>
    </lineage>
</organism>
<dbReference type="PANTHER" id="PTHR10621">
    <property type="entry name" value="UV EXCISION REPAIR PROTEIN RAD23"/>
    <property type="match status" value="1"/>
</dbReference>
<dbReference type="CDD" id="cd17039">
    <property type="entry name" value="Ubl_ubiquitin_like"/>
    <property type="match status" value="1"/>
</dbReference>
<dbReference type="InterPro" id="IPR000626">
    <property type="entry name" value="Ubiquitin-like_dom"/>
</dbReference>
<dbReference type="Pfam" id="PF00240">
    <property type="entry name" value="ubiquitin"/>
    <property type="match status" value="1"/>
</dbReference>
<sequence>MKFLVEIKNGSSFEIEVDYKDTLLEVKQKIEESQSIPVSKQTLIVDGIVILREDLNVEQCQIAHDSCLQLDLSYDNNPNHNNDQMPQTEQSGCKRRKKEEEEYMDTS</sequence>
<feature type="domain" description="Ubiquitin-like" evidence="2">
    <location>
        <begin position="1"/>
        <end position="77"/>
    </location>
</feature>
<dbReference type="InterPro" id="IPR029071">
    <property type="entry name" value="Ubiquitin-like_domsf"/>
</dbReference>
<feature type="region of interest" description="Disordered" evidence="1">
    <location>
        <begin position="74"/>
        <end position="107"/>
    </location>
</feature>
<dbReference type="GeneID" id="104715878"/>
<evidence type="ECO:0000259" key="2">
    <source>
        <dbReference type="PROSITE" id="PS50053"/>
    </source>
</evidence>